<dbReference type="Gene3D" id="3.90.1140.10">
    <property type="entry name" value="Cyclic phosphodiesterase"/>
    <property type="match status" value="1"/>
</dbReference>
<keyword evidence="2" id="KW-1185">Reference proteome</keyword>
<comment type="caution">
    <text evidence="1">The sequence shown here is derived from an EMBL/GenBank/DDBJ whole genome shotgun (WGS) entry which is preliminary data.</text>
</comment>
<dbReference type="InterPro" id="IPR009097">
    <property type="entry name" value="Cyclic_Pdiesterase"/>
</dbReference>
<evidence type="ECO:0000313" key="2">
    <source>
        <dbReference type="Proteomes" id="UP001597055"/>
    </source>
</evidence>
<dbReference type="SUPFAM" id="SSF55144">
    <property type="entry name" value="LigT-like"/>
    <property type="match status" value="1"/>
</dbReference>
<protein>
    <submittedName>
        <fullName evidence="1">2'-5' RNA ligase family protein</fullName>
    </submittedName>
</protein>
<dbReference type="EMBL" id="JBHTII010000001">
    <property type="protein sequence ID" value="MFD0789171.1"/>
    <property type="molecule type" value="Genomic_DNA"/>
</dbReference>
<dbReference type="Proteomes" id="UP001597055">
    <property type="component" value="Unassembled WGS sequence"/>
</dbReference>
<proteinExistence type="predicted"/>
<dbReference type="Pfam" id="PF13563">
    <property type="entry name" value="2_5_RNA_ligase2"/>
    <property type="match status" value="1"/>
</dbReference>
<name>A0ABW3AF06_9MICO</name>
<dbReference type="RefSeq" id="WP_204980067.1">
    <property type="nucleotide sequence ID" value="NZ_JBHTII010000001.1"/>
</dbReference>
<reference evidence="2" key="1">
    <citation type="journal article" date="2019" name="Int. J. Syst. Evol. Microbiol.">
        <title>The Global Catalogue of Microorganisms (GCM) 10K type strain sequencing project: providing services to taxonomists for standard genome sequencing and annotation.</title>
        <authorList>
            <consortium name="The Broad Institute Genomics Platform"/>
            <consortium name="The Broad Institute Genome Sequencing Center for Infectious Disease"/>
            <person name="Wu L."/>
            <person name="Ma J."/>
        </authorList>
    </citation>
    <scope>NUCLEOTIDE SEQUENCE [LARGE SCALE GENOMIC DNA]</scope>
    <source>
        <strain evidence="2">CCUG 54523</strain>
    </source>
</reference>
<sequence length="167" mass="17855">MFSVELVPDAATERAVTNDWAALRAAGLPDAGRNPSPSNRPHITLAVRDHVDPAVLADLADLLPLPIELGGLVLFPHARSVVVARQVVVTARLLALHATVAERLGPPGPRDLHTAIDRWTPHVTLARRVPAERMGEVLTAIAAPLTRGEGVGLRVWDAEAKVVTTLR</sequence>
<keyword evidence="1" id="KW-0436">Ligase</keyword>
<gene>
    <name evidence="1" type="ORF">ACFQ0P_02070</name>
</gene>
<dbReference type="GO" id="GO:0016874">
    <property type="term" value="F:ligase activity"/>
    <property type="evidence" value="ECO:0007669"/>
    <property type="project" value="UniProtKB-KW"/>
</dbReference>
<organism evidence="1 2">
    <name type="scientific">Microbacterium insulae</name>
    <dbReference type="NCBI Taxonomy" id="483014"/>
    <lineage>
        <taxon>Bacteria</taxon>
        <taxon>Bacillati</taxon>
        <taxon>Actinomycetota</taxon>
        <taxon>Actinomycetes</taxon>
        <taxon>Micrococcales</taxon>
        <taxon>Microbacteriaceae</taxon>
        <taxon>Microbacterium</taxon>
    </lineage>
</organism>
<evidence type="ECO:0000313" key="1">
    <source>
        <dbReference type="EMBL" id="MFD0789171.1"/>
    </source>
</evidence>
<accession>A0ABW3AF06</accession>